<reference evidence="1" key="1">
    <citation type="submission" date="2019-12" db="EMBL/GenBank/DDBJ databases">
        <title>Genome sequencing and annotation of Brassica cretica.</title>
        <authorList>
            <person name="Studholme D.J."/>
            <person name="Sarris P."/>
        </authorList>
    </citation>
    <scope>NUCLEOTIDE SEQUENCE</scope>
    <source>
        <strain evidence="1">PFS-109/04</strain>
        <tissue evidence="1">Leaf</tissue>
    </source>
</reference>
<dbReference type="Proteomes" id="UP000712600">
    <property type="component" value="Unassembled WGS sequence"/>
</dbReference>
<evidence type="ECO:0000313" key="1">
    <source>
        <dbReference type="EMBL" id="KAF3554473.1"/>
    </source>
</evidence>
<dbReference type="EMBL" id="QGKX02000996">
    <property type="protein sequence ID" value="KAF3554473.1"/>
    <property type="molecule type" value="Genomic_DNA"/>
</dbReference>
<gene>
    <name evidence="1" type="ORF">F2Q69_00013797</name>
</gene>
<proteinExistence type="predicted"/>
<protein>
    <submittedName>
        <fullName evidence="1">Uncharacterized protein</fullName>
    </submittedName>
</protein>
<accession>A0A8S9QPV8</accession>
<name>A0A8S9QPV8_BRACR</name>
<evidence type="ECO:0000313" key="2">
    <source>
        <dbReference type="Proteomes" id="UP000712600"/>
    </source>
</evidence>
<comment type="caution">
    <text evidence="1">The sequence shown here is derived from an EMBL/GenBank/DDBJ whole genome shotgun (WGS) entry which is preliminary data.</text>
</comment>
<dbReference type="AlphaFoldDB" id="A0A8S9QPV8"/>
<organism evidence="1 2">
    <name type="scientific">Brassica cretica</name>
    <name type="common">Mustard</name>
    <dbReference type="NCBI Taxonomy" id="69181"/>
    <lineage>
        <taxon>Eukaryota</taxon>
        <taxon>Viridiplantae</taxon>
        <taxon>Streptophyta</taxon>
        <taxon>Embryophyta</taxon>
        <taxon>Tracheophyta</taxon>
        <taxon>Spermatophyta</taxon>
        <taxon>Magnoliopsida</taxon>
        <taxon>eudicotyledons</taxon>
        <taxon>Gunneridae</taxon>
        <taxon>Pentapetalae</taxon>
        <taxon>rosids</taxon>
        <taxon>malvids</taxon>
        <taxon>Brassicales</taxon>
        <taxon>Brassicaceae</taxon>
        <taxon>Brassiceae</taxon>
        <taxon>Brassica</taxon>
    </lineage>
</organism>
<sequence length="252" mass="28834">MSVRIPLFSCSGRTIVLWYFDFSWVRYPCIGDASGEGCLPSPLEQYIDLRGSAGSVMYLEFHSPYFHRSFGYVIAKVANVRFFVSRFPSLSAFAASDFCLFFGQLLLFEPVERPPQYRWRRRWDPSRHARLHWPLFRFSVGDVSLGFCPEGHSRNVPGLSSGVVKSSFLPRIFVDSRGRTARSLPLRFQPFSSRYPREHIFELLERHGVSSCVGRGDIHCWSVEVGVASSLKRSLHVIRTLTCLIERVVAES</sequence>